<proteinExistence type="predicted"/>
<reference evidence="2" key="1">
    <citation type="submission" date="2022-11" db="UniProtKB">
        <authorList>
            <consortium name="WormBaseParasite"/>
        </authorList>
    </citation>
    <scope>IDENTIFICATION</scope>
</reference>
<accession>A0A914YB58</accession>
<name>A0A914YB58_9BILA</name>
<evidence type="ECO:0000313" key="2">
    <source>
        <dbReference type="WBParaSite" id="PSU_v2.g16644.t1"/>
    </source>
</evidence>
<keyword evidence="1" id="KW-1185">Reference proteome</keyword>
<evidence type="ECO:0000313" key="1">
    <source>
        <dbReference type="Proteomes" id="UP000887577"/>
    </source>
</evidence>
<dbReference type="Proteomes" id="UP000887577">
    <property type="component" value="Unplaced"/>
</dbReference>
<protein>
    <submittedName>
        <fullName evidence="2">DUF38 domain-containing protein</fullName>
    </submittedName>
</protein>
<sequence>MDSFQLQFYSLPLLVQQEISDIIVSNYPPSESLNFGIVSRHCFTLFQRAKPRKEISKLSITFNNEKECEIYNDEFSRPKKLISVESIVEFLAEIYVIDSVDISWNQAINNSFFPEIWSELSAAMKFTKTVSITTVAFDEKCPKLLVDFISRLSNCDNLTCIGRRTTFKHPIFEIIQALKKHRRLTFMRSNEADDKFLESLSQKTCPKNPLESLCIFSNNTFTVKGVTNFLQESFFAKTARISLTPLTGAPEEFINAFKRFGTVENIPSRNGILLRTSESTLTFSFPLGAEIPENPSTLSFDFRPFWRGLGRRILPSL</sequence>
<dbReference type="AlphaFoldDB" id="A0A914YB58"/>
<dbReference type="WBParaSite" id="PSU_v2.g16644.t1">
    <property type="protein sequence ID" value="PSU_v2.g16644.t1"/>
    <property type="gene ID" value="PSU_v2.g16644"/>
</dbReference>
<organism evidence="1 2">
    <name type="scientific">Panagrolaimus superbus</name>
    <dbReference type="NCBI Taxonomy" id="310955"/>
    <lineage>
        <taxon>Eukaryota</taxon>
        <taxon>Metazoa</taxon>
        <taxon>Ecdysozoa</taxon>
        <taxon>Nematoda</taxon>
        <taxon>Chromadorea</taxon>
        <taxon>Rhabditida</taxon>
        <taxon>Tylenchina</taxon>
        <taxon>Panagrolaimomorpha</taxon>
        <taxon>Panagrolaimoidea</taxon>
        <taxon>Panagrolaimidae</taxon>
        <taxon>Panagrolaimus</taxon>
    </lineage>
</organism>